<dbReference type="PROSITE" id="PS00444">
    <property type="entry name" value="POLYPRENYL_SYNTHASE_2"/>
    <property type="match status" value="1"/>
</dbReference>
<protein>
    <submittedName>
        <fullName evidence="4">Geranylgeranyl diphosphate synthase type I</fullName>
        <ecNumber evidence="4">2.5.1.1</ecNumber>
        <ecNumber evidence="4">2.5.1.10</ecNumber>
        <ecNumber evidence="4">2.5.1.29</ecNumber>
    </submittedName>
</protein>
<keyword evidence="2" id="KW-0460">Magnesium</keyword>
<dbReference type="EC" id="2.5.1.1" evidence="4"/>
<proteinExistence type="inferred from homology"/>
<dbReference type="PANTHER" id="PTHR12001:SF86">
    <property type="entry name" value="GERANYLGERANYL DIPHOSPHATE SYNTHASE"/>
    <property type="match status" value="1"/>
</dbReference>
<dbReference type="EMBL" id="JACHMH010000001">
    <property type="protein sequence ID" value="MBB4678589.1"/>
    <property type="molecule type" value="Genomic_DNA"/>
</dbReference>
<evidence type="ECO:0000256" key="3">
    <source>
        <dbReference type="RuleBase" id="RU004466"/>
    </source>
</evidence>
<dbReference type="InterPro" id="IPR000092">
    <property type="entry name" value="Polyprenyl_synt"/>
</dbReference>
<dbReference type="InterPro" id="IPR033749">
    <property type="entry name" value="Polyprenyl_synt_CS"/>
</dbReference>
<dbReference type="GO" id="GO:0046872">
    <property type="term" value="F:metal ion binding"/>
    <property type="evidence" value="ECO:0007669"/>
    <property type="project" value="UniProtKB-KW"/>
</dbReference>
<keyword evidence="5" id="KW-1185">Reference proteome</keyword>
<evidence type="ECO:0000313" key="4">
    <source>
        <dbReference type="EMBL" id="MBB4678589.1"/>
    </source>
</evidence>
<dbReference type="GO" id="GO:0004161">
    <property type="term" value="F:dimethylallyltranstransferase activity"/>
    <property type="evidence" value="ECO:0007669"/>
    <property type="project" value="UniProtKB-EC"/>
</dbReference>
<dbReference type="PANTHER" id="PTHR12001">
    <property type="entry name" value="GERANYLGERANYL PYROPHOSPHATE SYNTHASE"/>
    <property type="match status" value="1"/>
</dbReference>
<evidence type="ECO:0000313" key="5">
    <source>
        <dbReference type="Proteomes" id="UP000533598"/>
    </source>
</evidence>
<keyword evidence="1" id="KW-0479">Metal-binding</keyword>
<gene>
    <name evidence="4" type="ORF">HNR67_004707</name>
</gene>
<dbReference type="GO" id="GO:0008299">
    <property type="term" value="P:isoprenoid biosynthetic process"/>
    <property type="evidence" value="ECO:0007669"/>
    <property type="project" value="InterPro"/>
</dbReference>
<reference evidence="4 5" key="1">
    <citation type="submission" date="2020-08" db="EMBL/GenBank/DDBJ databases">
        <title>Sequencing the genomes of 1000 actinobacteria strains.</title>
        <authorList>
            <person name="Klenk H.-P."/>
        </authorList>
    </citation>
    <scope>NUCLEOTIDE SEQUENCE [LARGE SCALE GENOMIC DNA]</scope>
    <source>
        <strain evidence="4 5">DSM 44230</strain>
    </source>
</reference>
<dbReference type="Pfam" id="PF00348">
    <property type="entry name" value="polyprenyl_synt"/>
    <property type="match status" value="1"/>
</dbReference>
<dbReference type="GO" id="GO:0004337">
    <property type="term" value="F:(2E,6E)-farnesyl diphosphate synthase activity"/>
    <property type="evidence" value="ECO:0007669"/>
    <property type="project" value="UniProtKB-EC"/>
</dbReference>
<dbReference type="SUPFAM" id="SSF48576">
    <property type="entry name" value="Terpenoid synthases"/>
    <property type="match status" value="1"/>
</dbReference>
<dbReference type="EC" id="2.5.1.29" evidence="4"/>
<dbReference type="InterPro" id="IPR008949">
    <property type="entry name" value="Isoprenoid_synthase_dom_sf"/>
</dbReference>
<comment type="similarity">
    <text evidence="3">Belongs to the FPP/GGPP synthase family.</text>
</comment>
<dbReference type="CDD" id="cd00685">
    <property type="entry name" value="Trans_IPPS_HT"/>
    <property type="match status" value="1"/>
</dbReference>
<dbReference type="RefSeq" id="WP_185004439.1">
    <property type="nucleotide sequence ID" value="NZ_JACHMH010000001.1"/>
</dbReference>
<dbReference type="PROSITE" id="PS00723">
    <property type="entry name" value="POLYPRENYL_SYNTHASE_1"/>
    <property type="match status" value="1"/>
</dbReference>
<organism evidence="4 5">
    <name type="scientific">Crossiella cryophila</name>
    <dbReference type="NCBI Taxonomy" id="43355"/>
    <lineage>
        <taxon>Bacteria</taxon>
        <taxon>Bacillati</taxon>
        <taxon>Actinomycetota</taxon>
        <taxon>Actinomycetes</taxon>
        <taxon>Pseudonocardiales</taxon>
        <taxon>Pseudonocardiaceae</taxon>
        <taxon>Crossiella</taxon>
    </lineage>
</organism>
<dbReference type="GO" id="GO:0004311">
    <property type="term" value="F:geranylgeranyl diphosphate synthase activity"/>
    <property type="evidence" value="ECO:0007669"/>
    <property type="project" value="UniProtKB-EC"/>
</dbReference>
<sequence>MTAAALLADLAARVAPALAEAVDSLPEPVLGAARHQLGLDSAGQAGKSLRPALALLCAAGCGHLDAGLPAAVAVELVHNASLLHDDIIDGAGLRRHRAAAWRAYGLGPAVLAGDALTALALDTLSHAPRRGELALVRLARALRELVLGEVLDVAFEAREAVAAEEYTAMATGKTAVLMQAACELGAVLAGAGAGQAEALGSFGRHLGIAFQLLDDYHGVWGTERQTGKPAASDIRSRKKTFPVTVALAEASPQAQRLRALYRQPAELSPEQVRLAVGLIGQTAARAACLHAVDQAHAAAVRRLNLACIAPRPRRHLLDLAEHILSHEHLAEHELTPKALACNGSGC</sequence>
<keyword evidence="3 4" id="KW-0808">Transferase</keyword>
<dbReference type="SFLD" id="SFLDS00005">
    <property type="entry name" value="Isoprenoid_Synthase_Type_I"/>
    <property type="match status" value="1"/>
</dbReference>
<dbReference type="EC" id="2.5.1.10" evidence="4"/>
<accession>A0A7W7CFJ1</accession>
<comment type="caution">
    <text evidence="4">The sequence shown here is derived from an EMBL/GenBank/DDBJ whole genome shotgun (WGS) entry which is preliminary data.</text>
</comment>
<dbReference type="Gene3D" id="1.10.600.10">
    <property type="entry name" value="Farnesyl Diphosphate Synthase"/>
    <property type="match status" value="1"/>
</dbReference>
<dbReference type="Proteomes" id="UP000533598">
    <property type="component" value="Unassembled WGS sequence"/>
</dbReference>
<name>A0A7W7CFJ1_9PSEU</name>
<evidence type="ECO:0000256" key="1">
    <source>
        <dbReference type="ARBA" id="ARBA00022723"/>
    </source>
</evidence>
<dbReference type="AlphaFoldDB" id="A0A7W7CFJ1"/>
<evidence type="ECO:0000256" key="2">
    <source>
        <dbReference type="ARBA" id="ARBA00022842"/>
    </source>
</evidence>